<evidence type="ECO:0000313" key="1">
    <source>
        <dbReference type="EMBL" id="KAG5375170.1"/>
    </source>
</evidence>
<dbReference type="EMBL" id="JADBGQ010000010">
    <property type="protein sequence ID" value="KAG5375170.1"/>
    <property type="molecule type" value="Genomic_DNA"/>
</dbReference>
<accession>A0ABQ7KNU7</accession>
<organism evidence="1 2">
    <name type="scientific">Brassica rapa subsp. trilocularis</name>
    <dbReference type="NCBI Taxonomy" id="1813537"/>
    <lineage>
        <taxon>Eukaryota</taxon>
        <taxon>Viridiplantae</taxon>
        <taxon>Streptophyta</taxon>
        <taxon>Embryophyta</taxon>
        <taxon>Tracheophyta</taxon>
        <taxon>Spermatophyta</taxon>
        <taxon>Magnoliopsida</taxon>
        <taxon>eudicotyledons</taxon>
        <taxon>Gunneridae</taxon>
        <taxon>Pentapetalae</taxon>
        <taxon>rosids</taxon>
        <taxon>malvids</taxon>
        <taxon>Brassicales</taxon>
        <taxon>Brassicaceae</taxon>
        <taxon>Brassiceae</taxon>
        <taxon>Brassica</taxon>
    </lineage>
</organism>
<sequence length="227" mass="26681">MFFRETKETEEDIRRMFHQVRDKMKNRITLKKKSDHGKCAIPCLMYVIKPKTSSRRIKDDQGLIAACHCGAEYETDYSESIETHTPTSIDSFNHQKSIDNHLEESIDSSPSDVIEDFTEDYDEDYKEERAMEYHAFLTKEDRLLHNSYRIRNATSIDRGYTTSIDTHHHQTNRTRASTNITNYTSIDNGIDHAQEGNYIIGSWADDHYHERYAVETTIYEPRADEFH</sequence>
<dbReference type="Proteomes" id="UP000823674">
    <property type="component" value="Chromosome A10"/>
</dbReference>
<comment type="caution">
    <text evidence="1">The sequence shown here is derived from an EMBL/GenBank/DDBJ whole genome shotgun (WGS) entry which is preliminary data.</text>
</comment>
<name>A0ABQ7KNU7_BRACM</name>
<evidence type="ECO:0000313" key="2">
    <source>
        <dbReference type="Proteomes" id="UP000823674"/>
    </source>
</evidence>
<keyword evidence="2" id="KW-1185">Reference proteome</keyword>
<reference evidence="1 2" key="1">
    <citation type="submission" date="2021-03" db="EMBL/GenBank/DDBJ databases">
        <authorList>
            <person name="King G.J."/>
            <person name="Bancroft I."/>
            <person name="Baten A."/>
            <person name="Bloomfield J."/>
            <person name="Borpatragohain P."/>
            <person name="He Z."/>
            <person name="Irish N."/>
            <person name="Irwin J."/>
            <person name="Liu K."/>
            <person name="Mauleon R.P."/>
            <person name="Moore J."/>
            <person name="Morris R."/>
            <person name="Ostergaard L."/>
            <person name="Wang B."/>
            <person name="Wells R."/>
        </authorList>
    </citation>
    <scope>NUCLEOTIDE SEQUENCE [LARGE SCALE GENOMIC DNA]</scope>
    <source>
        <strain evidence="1">R-o-18</strain>
        <tissue evidence="1">Leaf</tissue>
    </source>
</reference>
<gene>
    <name evidence="1" type="primary">A10p014770.1_BraROA</name>
    <name evidence="1" type="ORF">IGI04_039766</name>
</gene>
<proteinExistence type="predicted"/>
<evidence type="ECO:0008006" key="3">
    <source>
        <dbReference type="Google" id="ProtNLM"/>
    </source>
</evidence>
<protein>
    <recommendedName>
        <fullName evidence="3">Protein FAR1-RELATED SEQUENCE</fullName>
    </recommendedName>
</protein>